<evidence type="ECO:0000313" key="1">
    <source>
        <dbReference type="EMBL" id="KAK4522986.1"/>
    </source>
</evidence>
<dbReference type="Proteomes" id="UP001300502">
    <property type="component" value="Unassembled WGS sequence"/>
</dbReference>
<gene>
    <name evidence="1" type="ORF">GAYE_PCTG33G0876</name>
</gene>
<evidence type="ECO:0000313" key="2">
    <source>
        <dbReference type="Proteomes" id="UP001300502"/>
    </source>
</evidence>
<reference evidence="1 2" key="1">
    <citation type="submission" date="2022-07" db="EMBL/GenBank/DDBJ databases">
        <title>Genome-wide signatures of adaptation to extreme environments.</title>
        <authorList>
            <person name="Cho C.H."/>
            <person name="Yoon H.S."/>
        </authorList>
    </citation>
    <scope>NUCLEOTIDE SEQUENCE [LARGE SCALE GENOMIC DNA]</scope>
    <source>
        <strain evidence="1 2">108.79 E11</strain>
    </source>
</reference>
<dbReference type="EMBL" id="JANCYU010000010">
    <property type="protein sequence ID" value="KAK4522986.1"/>
    <property type="molecule type" value="Genomic_DNA"/>
</dbReference>
<proteinExistence type="predicted"/>
<name>A0AAV9I3J2_9RHOD</name>
<sequence>MDQEAYQKLRERVVYFLKLLKTIKSKRVTRWSVEDLRNAVKWAKLIEKQLETIPSQVVDEILSQENAEVNTHTFQHTRKLLWGSLLENPTVAEHLLDSMYSVSEELGETEDSFLQVLADHVSKSSFYETCYWTTQKDPFTNSSFYFLSLVDLLCSNESSDVSYRSFFGTSPVPDTVIGSHFTSGFYQSLAQGESALVQERHYFRKHGVLLLEQKWKEKATVDGSLLHLFLSILLVVHEKRSEDENSASHGFCSEAESIQFYRALEHHLQSYVSDIFSQVDCLEQNPILCSRVAQYYPWFADLLIPYLFNCLEDTLKKCKLSIDQQSEWSFLATVIQRVVTMLQLVVTKRCCFDIVIPKLRFLVVDIPDIQSILKKCIDWQQAVE</sequence>
<accession>A0AAV9I3J2</accession>
<protein>
    <submittedName>
        <fullName evidence="1">Uncharacterized protein</fullName>
    </submittedName>
</protein>
<keyword evidence="2" id="KW-1185">Reference proteome</keyword>
<dbReference type="AlphaFoldDB" id="A0AAV9I3J2"/>
<organism evidence="1 2">
    <name type="scientific">Galdieria yellowstonensis</name>
    <dbReference type="NCBI Taxonomy" id="3028027"/>
    <lineage>
        <taxon>Eukaryota</taxon>
        <taxon>Rhodophyta</taxon>
        <taxon>Bangiophyceae</taxon>
        <taxon>Galdieriales</taxon>
        <taxon>Galdieriaceae</taxon>
        <taxon>Galdieria</taxon>
    </lineage>
</organism>
<comment type="caution">
    <text evidence="1">The sequence shown here is derived from an EMBL/GenBank/DDBJ whole genome shotgun (WGS) entry which is preliminary data.</text>
</comment>